<evidence type="ECO:0000256" key="4">
    <source>
        <dbReference type="ARBA" id="ARBA00022723"/>
    </source>
</evidence>
<keyword evidence="4" id="KW-0479">Metal-binding</keyword>
<evidence type="ECO:0000256" key="7">
    <source>
        <dbReference type="ARBA" id="ARBA00022833"/>
    </source>
</evidence>
<sequence>MWQPLMDTQHGVNPEFQESPDRSVSARDQVEANCMLCRRIFLPEEDIINGVNGPIYVCMECKVLFLEDLDSNARYAHRSRRRRGRRSRASRYSRSTESIEDLFSQQFSQLINLVRHNQDTLSTSVYEHEPLPADSSFTVLPFSSSRTTPNRSGRWRRVFSDNDSEGFGGNLDSSLFGETDSNFSYSAYGALAGDSDAVSFSAYGGESDASIDGHSFAEQELFLHPDIGESNVDSDTDIDPMHAAQGLNQWDSDDQDAEDGAWEEDTELENEGGPTGWVFQSESSEVSSRRRSQVDWQIEVTSPGYGSRSHWRMEESGRTLIPNIFTNLEDSLMPTFVGNSGDYLDARGLEELLEQLAQADNSRRGAPPASAAFVESLPRVIISREHIKHEGLICAVCKDSLTLNSEASLLPCSHLYHPSCILPWLSTRNSCPVCRYELPTDDKDYEERKTNLANRTPIHGAHHQPPTEDSSSEILEGLEFDEGPQRADPSGSIEVSEDSRGSSSVGGTRGGWFFLAAAPIVSIVGIVLVLWFRNPLTGRRVHCGFRQQDQPLVQEGGGTSSGRVNRTRRWWSLF</sequence>
<keyword evidence="7" id="KW-0862">Zinc</keyword>
<dbReference type="GO" id="GO:0005737">
    <property type="term" value="C:cytoplasm"/>
    <property type="evidence" value="ECO:0007669"/>
    <property type="project" value="TreeGrafter"/>
</dbReference>
<evidence type="ECO:0000259" key="11">
    <source>
        <dbReference type="PROSITE" id="PS50089"/>
    </source>
</evidence>
<keyword evidence="10" id="KW-0472">Membrane</keyword>
<keyword evidence="6" id="KW-0833">Ubl conjugation pathway</keyword>
<evidence type="ECO:0000313" key="13">
    <source>
        <dbReference type="Proteomes" id="UP000825729"/>
    </source>
</evidence>
<protein>
    <recommendedName>
        <fullName evidence="2">RING-type E3 ubiquitin transferase</fullName>
        <ecNumber evidence="2">2.3.2.27</ecNumber>
    </recommendedName>
</protein>
<keyword evidence="5 8" id="KW-0863">Zinc-finger</keyword>
<feature type="transmembrane region" description="Helical" evidence="10">
    <location>
        <begin position="512"/>
        <end position="532"/>
    </location>
</feature>
<dbReference type="SUPFAM" id="SSF57850">
    <property type="entry name" value="RING/U-box"/>
    <property type="match status" value="1"/>
</dbReference>
<name>A0AAV7E3C1_ARIFI</name>
<evidence type="ECO:0000256" key="5">
    <source>
        <dbReference type="ARBA" id="ARBA00022771"/>
    </source>
</evidence>
<feature type="region of interest" description="Disordered" evidence="9">
    <location>
        <begin position="245"/>
        <end position="277"/>
    </location>
</feature>
<feature type="compositionally biased region" description="Acidic residues" evidence="9">
    <location>
        <begin position="251"/>
        <end position="270"/>
    </location>
</feature>
<evidence type="ECO:0000256" key="10">
    <source>
        <dbReference type="SAM" id="Phobius"/>
    </source>
</evidence>
<feature type="region of interest" description="Disordered" evidence="9">
    <location>
        <begin position="1"/>
        <end position="24"/>
    </location>
</feature>
<evidence type="ECO:0000256" key="8">
    <source>
        <dbReference type="PROSITE-ProRule" id="PRU00175"/>
    </source>
</evidence>
<dbReference type="EMBL" id="JAINDJ010000006">
    <property type="protein sequence ID" value="KAG9443333.1"/>
    <property type="molecule type" value="Genomic_DNA"/>
</dbReference>
<dbReference type="GO" id="GO:0016567">
    <property type="term" value="P:protein ubiquitination"/>
    <property type="evidence" value="ECO:0007669"/>
    <property type="project" value="TreeGrafter"/>
</dbReference>
<reference evidence="12 13" key="1">
    <citation type="submission" date="2021-07" db="EMBL/GenBank/DDBJ databases">
        <title>The Aristolochia fimbriata genome: insights into angiosperm evolution, floral development and chemical biosynthesis.</title>
        <authorList>
            <person name="Jiao Y."/>
        </authorList>
    </citation>
    <scope>NUCLEOTIDE SEQUENCE [LARGE SCALE GENOMIC DNA]</scope>
    <source>
        <strain evidence="12">IBCAS-2021</strain>
        <tissue evidence="12">Leaf</tissue>
    </source>
</reference>
<proteinExistence type="predicted"/>
<dbReference type="AlphaFoldDB" id="A0AAV7E3C1"/>
<dbReference type="PANTHER" id="PTHR15710:SF242">
    <property type="entry name" value="OS06G0633500 PROTEIN"/>
    <property type="match status" value="1"/>
</dbReference>
<evidence type="ECO:0000256" key="6">
    <source>
        <dbReference type="ARBA" id="ARBA00022786"/>
    </source>
</evidence>
<accession>A0AAV7E3C1</accession>
<feature type="domain" description="RING-type" evidence="11">
    <location>
        <begin position="394"/>
        <end position="435"/>
    </location>
</feature>
<dbReference type="EC" id="2.3.2.27" evidence="2"/>
<evidence type="ECO:0000256" key="3">
    <source>
        <dbReference type="ARBA" id="ARBA00022679"/>
    </source>
</evidence>
<evidence type="ECO:0000313" key="12">
    <source>
        <dbReference type="EMBL" id="KAG9443333.1"/>
    </source>
</evidence>
<comment type="catalytic activity">
    <reaction evidence="1">
        <text>S-ubiquitinyl-[E2 ubiquitin-conjugating enzyme]-L-cysteine + [acceptor protein]-L-lysine = [E2 ubiquitin-conjugating enzyme]-L-cysteine + N(6)-ubiquitinyl-[acceptor protein]-L-lysine.</text>
        <dbReference type="EC" id="2.3.2.27"/>
    </reaction>
</comment>
<keyword evidence="10" id="KW-1133">Transmembrane helix</keyword>
<keyword evidence="3" id="KW-0808">Transferase</keyword>
<dbReference type="SMART" id="SM00184">
    <property type="entry name" value="RING"/>
    <property type="match status" value="1"/>
</dbReference>
<dbReference type="GO" id="GO:0008270">
    <property type="term" value="F:zinc ion binding"/>
    <property type="evidence" value="ECO:0007669"/>
    <property type="project" value="UniProtKB-KW"/>
</dbReference>
<evidence type="ECO:0000256" key="9">
    <source>
        <dbReference type="SAM" id="MobiDB-lite"/>
    </source>
</evidence>
<comment type="caution">
    <text evidence="12">The sequence shown here is derived from an EMBL/GenBank/DDBJ whole genome shotgun (WGS) entry which is preliminary data.</text>
</comment>
<evidence type="ECO:0000256" key="1">
    <source>
        <dbReference type="ARBA" id="ARBA00000900"/>
    </source>
</evidence>
<dbReference type="PANTHER" id="PTHR15710">
    <property type="entry name" value="E3 UBIQUITIN-PROTEIN LIGASE PRAJA"/>
    <property type="match status" value="1"/>
</dbReference>
<keyword evidence="13" id="KW-1185">Reference proteome</keyword>
<dbReference type="Gene3D" id="3.30.40.10">
    <property type="entry name" value="Zinc/RING finger domain, C3HC4 (zinc finger)"/>
    <property type="match status" value="1"/>
</dbReference>
<dbReference type="Pfam" id="PF13639">
    <property type="entry name" value="zf-RING_2"/>
    <property type="match status" value="1"/>
</dbReference>
<dbReference type="PROSITE" id="PS50089">
    <property type="entry name" value="ZF_RING_2"/>
    <property type="match status" value="1"/>
</dbReference>
<dbReference type="Proteomes" id="UP000825729">
    <property type="component" value="Unassembled WGS sequence"/>
</dbReference>
<dbReference type="GO" id="GO:0061630">
    <property type="term" value="F:ubiquitin protein ligase activity"/>
    <property type="evidence" value="ECO:0007669"/>
    <property type="project" value="UniProtKB-EC"/>
</dbReference>
<dbReference type="FunFam" id="3.30.40.10:FF:000022">
    <property type="entry name" value="E3 ubiquitin-protein ligase RING1-like"/>
    <property type="match status" value="1"/>
</dbReference>
<dbReference type="InterPro" id="IPR013083">
    <property type="entry name" value="Znf_RING/FYVE/PHD"/>
</dbReference>
<organism evidence="12 13">
    <name type="scientific">Aristolochia fimbriata</name>
    <name type="common">White veined hardy Dutchman's pipe vine</name>
    <dbReference type="NCBI Taxonomy" id="158543"/>
    <lineage>
        <taxon>Eukaryota</taxon>
        <taxon>Viridiplantae</taxon>
        <taxon>Streptophyta</taxon>
        <taxon>Embryophyta</taxon>
        <taxon>Tracheophyta</taxon>
        <taxon>Spermatophyta</taxon>
        <taxon>Magnoliopsida</taxon>
        <taxon>Magnoliidae</taxon>
        <taxon>Piperales</taxon>
        <taxon>Aristolochiaceae</taxon>
        <taxon>Aristolochia</taxon>
    </lineage>
</organism>
<keyword evidence="10" id="KW-0812">Transmembrane</keyword>
<dbReference type="InterPro" id="IPR001841">
    <property type="entry name" value="Znf_RING"/>
</dbReference>
<evidence type="ECO:0000256" key="2">
    <source>
        <dbReference type="ARBA" id="ARBA00012483"/>
    </source>
</evidence>
<gene>
    <name evidence="12" type="ORF">H6P81_014673</name>
</gene>
<feature type="region of interest" description="Disordered" evidence="9">
    <location>
        <begin position="481"/>
        <end position="505"/>
    </location>
</feature>